<keyword evidence="10" id="KW-0472">Membrane</keyword>
<dbReference type="Proteomes" id="UP000215902">
    <property type="component" value="Unassembled WGS sequence"/>
</dbReference>
<evidence type="ECO:0000256" key="9">
    <source>
        <dbReference type="SAM" id="MobiDB-lite"/>
    </source>
</evidence>
<feature type="domain" description="Chitobiase/beta-hexosaminidases N-terminal" evidence="11">
    <location>
        <begin position="72"/>
        <end position="228"/>
    </location>
</feature>
<dbReference type="SMART" id="SM01081">
    <property type="entry name" value="CHB_HEX"/>
    <property type="match status" value="1"/>
</dbReference>
<evidence type="ECO:0000256" key="4">
    <source>
        <dbReference type="ARBA" id="ARBA00022801"/>
    </source>
</evidence>
<sequence length="916" mass="98877">NLHQTICNSNKYFTMLSFLYSKCRHSKLQTKLYVGLFVITSFWAILVLANAFNAKPSTSDLESRQALRQLAAQLNLTFSVISNTKRNHTARITLRNPLSGVWLGAGIRWRLYFSLMRPVHQVIDGPFRLTHQNGYLHQLEPVGDLATGGLAPGGEYSIRYVGKANMLGRFDAFPNWYAVLVNKSGLEVAAEVLAVTASEALDFVNPLTRPEQYKTGPDDVNEPWTPFKRAEIQAGYLGGERPGPQLVRLVPKPALAEPLGGEQRPPSTDCLLAGLNVASSSSGGDSSGCKPAGSSEAAGLLREAAAEAAAAAAGGPCTAGEMNLPRWTASLQLCDNSSSKFGKLLTNLTPGQASEAYELLLDPKSGQAVLSAATPVGLFWAAQSLVSLLQPGGRLAVRRLFDYPRSQYRGLMLDVARNFLSVEEVVRLIDAMSAWKLNRLHLHLSDDEGLRLPLTAAFPAASRRCHPLSGEASDQPVCAQPPQLGSHPTQWGAPPGCGSYSAQDYAAILRHSASRFVRVVPELDTPAHSLAAILAMKAQGVDLTDPEDPGGQPSPQAFTNNSVNPCLPAGAQYILDLMRGVSKLHAAAGLPMLEYHFGGDEAPNGTWTNSPACRRMLSIPPDQPVDADAVSRVNLRRLLAEAADAGVDALLGWSDGFAGADLRPFNLSSLTAGIRRPRKVVAVPWHLKPSPRDLAVAGYSLVMAPATRLYLDHRQEPDPEERGLYWAANFTDLYTVFSYDAKTDAAAAGPDADILGISGALWTETARQPVQAFSLLAPRVLALSERAWHHADWEGAAPTDGGQAAKARSRDYAEFVSSVGHRELGRLASFGIKFRLAPPGARRLGGDSGGFLLTHELPGVRLFYSLESGATRRWVESDRLVEWPSGVRRVHLMAAFSLPGHKAGYYAQSRIVHIDR</sequence>
<feature type="transmembrane region" description="Helical" evidence="10">
    <location>
        <begin position="32"/>
        <end position="52"/>
    </location>
</feature>
<evidence type="ECO:0000256" key="5">
    <source>
        <dbReference type="ARBA" id="ARBA00023295"/>
    </source>
</evidence>
<evidence type="ECO:0000256" key="7">
    <source>
        <dbReference type="ARBA" id="ARBA00033000"/>
    </source>
</evidence>
<dbReference type="PANTHER" id="PTHR22600:SF57">
    <property type="entry name" value="BETA-N-ACETYLHEXOSAMINIDASE"/>
    <property type="match status" value="1"/>
</dbReference>
<feature type="non-terminal residue" evidence="12">
    <location>
        <position position="1"/>
    </location>
</feature>
<dbReference type="InterPro" id="IPR025705">
    <property type="entry name" value="Beta_hexosaminidase_sua/sub"/>
</dbReference>
<keyword evidence="13" id="KW-1185">Reference proteome</keyword>
<feature type="compositionally biased region" description="Polar residues" evidence="9">
    <location>
        <begin position="553"/>
        <end position="562"/>
    </location>
</feature>
<dbReference type="Gene3D" id="3.30.379.10">
    <property type="entry name" value="Chitobiase/beta-hexosaminidase domain 2-like"/>
    <property type="match status" value="1"/>
</dbReference>
<dbReference type="EMBL" id="NIVC01002806">
    <property type="protein sequence ID" value="PAA55117.1"/>
    <property type="molecule type" value="Genomic_DNA"/>
</dbReference>
<dbReference type="SUPFAM" id="SSF81296">
    <property type="entry name" value="E set domains"/>
    <property type="match status" value="1"/>
</dbReference>
<feature type="region of interest" description="Disordered" evidence="9">
    <location>
        <begin position="543"/>
        <end position="562"/>
    </location>
</feature>
<dbReference type="Gene3D" id="2.60.40.290">
    <property type="match status" value="1"/>
</dbReference>
<dbReference type="OrthoDB" id="428480at2759"/>
<dbReference type="SUPFAM" id="SSF51445">
    <property type="entry name" value="(Trans)glycosidases"/>
    <property type="match status" value="1"/>
</dbReference>
<dbReference type="STRING" id="282301.A0A267E2L3"/>
<dbReference type="InterPro" id="IPR014756">
    <property type="entry name" value="Ig_E-set"/>
</dbReference>
<protein>
    <recommendedName>
        <fullName evidence="3">beta-N-acetylhexosaminidase</fullName>
        <ecNumber evidence="3">3.2.1.52</ecNumber>
    </recommendedName>
    <alternativeName>
        <fullName evidence="6">Beta-N-acetylhexosaminidase</fullName>
    </alternativeName>
    <alternativeName>
        <fullName evidence="7">N-acetyl-beta-glucosaminidase</fullName>
    </alternativeName>
</protein>
<comment type="similarity">
    <text evidence="2">Belongs to the glycosyl hydrolase 20 family.</text>
</comment>
<dbReference type="InterPro" id="IPR029018">
    <property type="entry name" value="Hex-like_dom2"/>
</dbReference>
<keyword evidence="10" id="KW-0812">Transmembrane</keyword>
<evidence type="ECO:0000256" key="3">
    <source>
        <dbReference type="ARBA" id="ARBA00012663"/>
    </source>
</evidence>
<evidence type="ECO:0000259" key="11">
    <source>
        <dbReference type="SMART" id="SM01081"/>
    </source>
</evidence>
<evidence type="ECO:0000256" key="6">
    <source>
        <dbReference type="ARBA" id="ARBA00030512"/>
    </source>
</evidence>
<dbReference type="PANTHER" id="PTHR22600">
    <property type="entry name" value="BETA-HEXOSAMINIDASE"/>
    <property type="match status" value="1"/>
</dbReference>
<dbReference type="SUPFAM" id="SSF49384">
    <property type="entry name" value="Carbohydrate-binding domain"/>
    <property type="match status" value="1"/>
</dbReference>
<name>A0A267E2L3_9PLAT</name>
<dbReference type="Pfam" id="PF00728">
    <property type="entry name" value="Glyco_hydro_20"/>
    <property type="match status" value="1"/>
</dbReference>
<keyword evidence="4" id="KW-0378">Hydrolase</keyword>
<dbReference type="Pfam" id="PF03173">
    <property type="entry name" value="CHB_HEX"/>
    <property type="match status" value="1"/>
</dbReference>
<dbReference type="Pfam" id="PF02838">
    <property type="entry name" value="Glyco_hydro_20b"/>
    <property type="match status" value="1"/>
</dbReference>
<evidence type="ECO:0000313" key="13">
    <source>
        <dbReference type="Proteomes" id="UP000215902"/>
    </source>
</evidence>
<feature type="active site" description="Proton donor" evidence="8">
    <location>
        <position position="601"/>
    </location>
</feature>
<dbReference type="GO" id="GO:0004563">
    <property type="term" value="F:beta-N-acetylhexosaminidase activity"/>
    <property type="evidence" value="ECO:0007669"/>
    <property type="project" value="UniProtKB-EC"/>
</dbReference>
<dbReference type="Gene3D" id="3.20.20.80">
    <property type="entry name" value="Glycosidases"/>
    <property type="match status" value="1"/>
</dbReference>
<dbReference type="SUPFAM" id="SSF55545">
    <property type="entry name" value="beta-N-acetylhexosaminidase-like domain"/>
    <property type="match status" value="1"/>
</dbReference>
<keyword evidence="10" id="KW-1133">Transmembrane helix</keyword>
<dbReference type="GO" id="GO:0005975">
    <property type="term" value="P:carbohydrate metabolic process"/>
    <property type="evidence" value="ECO:0007669"/>
    <property type="project" value="InterPro"/>
</dbReference>
<reference evidence="12 13" key="1">
    <citation type="submission" date="2017-06" db="EMBL/GenBank/DDBJ databases">
        <title>A platform for efficient transgenesis in Macrostomum lignano, a flatworm model organism for stem cell research.</title>
        <authorList>
            <person name="Berezikov E."/>
        </authorList>
    </citation>
    <scope>NUCLEOTIDE SEQUENCE [LARGE SCALE GENOMIC DNA]</scope>
    <source>
        <strain evidence="12">DV1</strain>
        <tissue evidence="12">Whole organism</tissue>
    </source>
</reference>
<dbReference type="InterPro" id="IPR015882">
    <property type="entry name" value="HEX_bac_N"/>
</dbReference>
<gene>
    <name evidence="12" type="ORF">BOX15_Mlig027712g1</name>
</gene>
<evidence type="ECO:0000256" key="10">
    <source>
        <dbReference type="SAM" id="Phobius"/>
    </source>
</evidence>
<evidence type="ECO:0000256" key="1">
    <source>
        <dbReference type="ARBA" id="ARBA00001231"/>
    </source>
</evidence>
<accession>A0A267E2L3</accession>
<evidence type="ECO:0000256" key="2">
    <source>
        <dbReference type="ARBA" id="ARBA00006285"/>
    </source>
</evidence>
<comment type="catalytic activity">
    <reaction evidence="1">
        <text>Hydrolysis of terminal non-reducing N-acetyl-D-hexosamine residues in N-acetyl-beta-D-hexosaminides.</text>
        <dbReference type="EC" id="3.2.1.52"/>
    </reaction>
</comment>
<evidence type="ECO:0000313" key="12">
    <source>
        <dbReference type="EMBL" id="PAA55117.1"/>
    </source>
</evidence>
<proteinExistence type="inferred from homology"/>
<comment type="caution">
    <text evidence="12">The sequence shown here is derived from an EMBL/GenBank/DDBJ whole genome shotgun (WGS) entry which is preliminary data.</text>
</comment>
<keyword evidence="5" id="KW-0326">Glycosidase</keyword>
<dbReference type="EC" id="3.2.1.52" evidence="3"/>
<dbReference type="GO" id="GO:0030203">
    <property type="term" value="P:glycosaminoglycan metabolic process"/>
    <property type="evidence" value="ECO:0007669"/>
    <property type="project" value="TreeGrafter"/>
</dbReference>
<dbReference type="GO" id="GO:0030247">
    <property type="term" value="F:polysaccharide binding"/>
    <property type="evidence" value="ECO:0007669"/>
    <property type="project" value="InterPro"/>
</dbReference>
<dbReference type="PRINTS" id="PR00738">
    <property type="entry name" value="GLHYDRLASE20"/>
</dbReference>
<dbReference type="GO" id="GO:0016020">
    <property type="term" value="C:membrane"/>
    <property type="evidence" value="ECO:0007669"/>
    <property type="project" value="TreeGrafter"/>
</dbReference>
<dbReference type="InterPro" id="IPR008965">
    <property type="entry name" value="CBM2/CBM3_carb-bd_dom_sf"/>
</dbReference>
<evidence type="ECO:0000256" key="8">
    <source>
        <dbReference type="PIRSR" id="PIRSR625705-1"/>
    </source>
</evidence>
<dbReference type="InterPro" id="IPR004866">
    <property type="entry name" value="CHB/HEX_N_dom"/>
</dbReference>
<dbReference type="InterPro" id="IPR017853">
    <property type="entry name" value="GH"/>
</dbReference>
<dbReference type="AlphaFoldDB" id="A0A267E2L3"/>
<dbReference type="InterPro" id="IPR012291">
    <property type="entry name" value="CBM2_carb-bd_dom_sf"/>
</dbReference>
<dbReference type="InterPro" id="IPR015883">
    <property type="entry name" value="Glyco_hydro_20_cat"/>
</dbReference>
<organism evidence="12 13">
    <name type="scientific">Macrostomum lignano</name>
    <dbReference type="NCBI Taxonomy" id="282301"/>
    <lineage>
        <taxon>Eukaryota</taxon>
        <taxon>Metazoa</taxon>
        <taxon>Spiralia</taxon>
        <taxon>Lophotrochozoa</taxon>
        <taxon>Platyhelminthes</taxon>
        <taxon>Rhabditophora</taxon>
        <taxon>Macrostomorpha</taxon>
        <taxon>Macrostomida</taxon>
        <taxon>Macrostomidae</taxon>
        <taxon>Macrostomum</taxon>
    </lineage>
</organism>